<keyword evidence="1" id="KW-0812">Transmembrane</keyword>
<dbReference type="EMBL" id="MW018138">
    <property type="protein sequence ID" value="QPB44290.1"/>
    <property type="molecule type" value="Genomic_DNA"/>
</dbReference>
<keyword evidence="1" id="KW-1133">Transmembrane helix</keyword>
<organism evidence="2 3">
    <name type="scientific">Medusavirus stheno T3</name>
    <dbReference type="NCBI Taxonomy" id="3069717"/>
    <lineage>
        <taxon>Viruses</taxon>
        <taxon>Varidnaviria</taxon>
        <taxon>Bamfordvirae</taxon>
        <taxon>Nucleocytoviricota</taxon>
        <taxon>Megaviricetes</taxon>
        <taxon>Mamonoviridae</taxon>
        <taxon>Medusavirus</taxon>
        <taxon>Medusavirus sthenus</taxon>
    </lineage>
</organism>
<dbReference type="Proteomes" id="UP001162098">
    <property type="component" value="Segment"/>
</dbReference>
<sequence length="77" mass="8485">MSLCQYKDLFGQPGEGFHAKRFLGLALFDVLGTVAIIAVLSFWFNPLIVTPLVIAGFIFLHWLLCVPTALNKHLGLA</sequence>
<keyword evidence="3" id="KW-1185">Reference proteome</keyword>
<name>A0A7S7YFP4_9VIRU</name>
<dbReference type="KEGG" id="vg:80543486"/>
<proteinExistence type="predicted"/>
<evidence type="ECO:0000313" key="2">
    <source>
        <dbReference type="EMBL" id="QPB44290.1"/>
    </source>
</evidence>
<protein>
    <submittedName>
        <fullName evidence="2">Uncharacterized protein</fullName>
    </submittedName>
</protein>
<reference evidence="2 3" key="1">
    <citation type="submission" date="2020-09" db="EMBL/GenBank/DDBJ databases">
        <authorList>
            <person name="Zhang R."/>
            <person name="Garcia K."/>
            <person name="Ogata H."/>
        </authorList>
    </citation>
    <scope>NUCLEOTIDE SEQUENCE [LARGE SCALE GENOMIC DNA]</scope>
    <source>
        <strain evidence="3">stheno</strain>
    </source>
</reference>
<keyword evidence="1" id="KW-0472">Membrane</keyword>
<evidence type="ECO:0000256" key="1">
    <source>
        <dbReference type="SAM" id="Phobius"/>
    </source>
</evidence>
<accession>A0A7S7YFP4</accession>
<feature type="transmembrane region" description="Helical" evidence="1">
    <location>
        <begin position="50"/>
        <end position="70"/>
    </location>
</feature>
<evidence type="ECO:0000313" key="3">
    <source>
        <dbReference type="Proteomes" id="UP001162098"/>
    </source>
</evidence>
<feature type="transmembrane region" description="Helical" evidence="1">
    <location>
        <begin position="22"/>
        <end position="44"/>
    </location>
</feature>